<evidence type="ECO:0000256" key="15">
    <source>
        <dbReference type="RuleBase" id="RU000498"/>
    </source>
</evidence>
<dbReference type="PIRSF" id="PIRSF038928">
    <property type="entry name" value="Catalase_clade1-3"/>
    <property type="match status" value="1"/>
</dbReference>
<dbReference type="InterPro" id="IPR010582">
    <property type="entry name" value="Catalase_immune_responsive"/>
</dbReference>
<feature type="binding site" description="axial binding residue" evidence="14">
    <location>
        <position position="377"/>
    </location>
    <ligand>
        <name>heme</name>
        <dbReference type="ChEBI" id="CHEBI:30413"/>
    </ligand>
    <ligandPart>
        <name>Fe</name>
        <dbReference type="ChEBI" id="CHEBI:18248"/>
    </ligandPart>
</feature>
<keyword evidence="7 14" id="KW-0479">Metal-binding</keyword>
<dbReference type="SUPFAM" id="SSF56634">
    <property type="entry name" value="Heme-dependent catalase-like"/>
    <property type="match status" value="1"/>
</dbReference>
<dbReference type="Proteomes" id="UP000007754">
    <property type="component" value="Chromosome 5"/>
</dbReference>
<reference evidence="19" key="3">
    <citation type="submission" date="2025-09" db="UniProtKB">
        <authorList>
            <consortium name="Ensembl"/>
        </authorList>
    </citation>
    <scope>IDENTIFICATION</scope>
</reference>
<evidence type="ECO:0000256" key="12">
    <source>
        <dbReference type="ARBA" id="ARBA00049254"/>
    </source>
</evidence>
<organism evidence="19 20">
    <name type="scientific">Taeniopygia guttata</name>
    <name type="common">Zebra finch</name>
    <name type="synonym">Poephila guttata</name>
    <dbReference type="NCBI Taxonomy" id="59729"/>
    <lineage>
        <taxon>Eukaryota</taxon>
        <taxon>Metazoa</taxon>
        <taxon>Chordata</taxon>
        <taxon>Craniata</taxon>
        <taxon>Vertebrata</taxon>
        <taxon>Euteleostomi</taxon>
        <taxon>Archelosauria</taxon>
        <taxon>Archosauria</taxon>
        <taxon>Dinosauria</taxon>
        <taxon>Saurischia</taxon>
        <taxon>Theropoda</taxon>
        <taxon>Coelurosauria</taxon>
        <taxon>Aves</taxon>
        <taxon>Neognathae</taxon>
        <taxon>Neoaves</taxon>
        <taxon>Telluraves</taxon>
        <taxon>Australaves</taxon>
        <taxon>Passeriformes</taxon>
        <taxon>Passeroidea</taxon>
        <taxon>Estrildidae</taxon>
        <taxon>Estrildinae</taxon>
        <taxon>Taeniopygia</taxon>
    </lineage>
</organism>
<keyword evidence="10" id="KW-0576">Peroxisome</keyword>
<dbReference type="GO" id="GO:0009650">
    <property type="term" value="P:UV protection"/>
    <property type="evidence" value="ECO:0007669"/>
    <property type="project" value="Ensembl"/>
</dbReference>
<dbReference type="InterPro" id="IPR011614">
    <property type="entry name" value="Catalase_core"/>
</dbReference>
<evidence type="ECO:0000256" key="10">
    <source>
        <dbReference type="ARBA" id="ARBA00023140"/>
    </source>
</evidence>
<dbReference type="SMART" id="SM01060">
    <property type="entry name" value="Catalase"/>
    <property type="match status" value="1"/>
</dbReference>
<evidence type="ECO:0000256" key="4">
    <source>
        <dbReference type="ARBA" id="ARBA00014132"/>
    </source>
</evidence>
<dbReference type="PRINTS" id="PR00067">
    <property type="entry name" value="CATALASE"/>
</dbReference>
<dbReference type="GO" id="GO:0042744">
    <property type="term" value="P:hydrogen peroxide catabolic process"/>
    <property type="evidence" value="ECO:0007669"/>
    <property type="project" value="UniProtKB-KW"/>
</dbReference>
<dbReference type="GO" id="GO:0051897">
    <property type="term" value="P:positive regulation of phosphatidylinositol 3-kinase/protein kinase B signal transduction"/>
    <property type="evidence" value="ECO:0007669"/>
    <property type="project" value="Ensembl"/>
</dbReference>
<feature type="active site" evidence="13">
    <location>
        <position position="167"/>
    </location>
</feature>
<dbReference type="InterPro" id="IPR002226">
    <property type="entry name" value="Catalase_haem_BS"/>
</dbReference>
<dbReference type="GO" id="GO:0005778">
    <property type="term" value="C:peroxisomal membrane"/>
    <property type="evidence" value="ECO:0007669"/>
    <property type="project" value="Ensembl"/>
</dbReference>
<dbReference type="Ensembl" id="ENSTGUT00000038782.1">
    <property type="protein sequence ID" value="ENSTGUP00000035497.1"/>
    <property type="gene ID" value="ENSTGUG00000005716.2"/>
</dbReference>
<dbReference type="GO" id="GO:0004096">
    <property type="term" value="F:catalase activity"/>
    <property type="evidence" value="ECO:0007669"/>
    <property type="project" value="UniProtKB-EC"/>
</dbReference>
<dbReference type="PANTHER" id="PTHR11465:SF9">
    <property type="entry name" value="CATALASE"/>
    <property type="match status" value="1"/>
</dbReference>
<evidence type="ECO:0000256" key="8">
    <source>
        <dbReference type="ARBA" id="ARBA00023002"/>
    </source>
</evidence>
<evidence type="ECO:0000256" key="17">
    <source>
        <dbReference type="SAM" id="SignalP"/>
    </source>
</evidence>
<feature type="signal peptide" evidence="17">
    <location>
        <begin position="1"/>
        <end position="21"/>
    </location>
</feature>
<evidence type="ECO:0000256" key="6">
    <source>
        <dbReference type="ARBA" id="ARBA00022617"/>
    </source>
</evidence>
<comment type="catalytic activity">
    <reaction evidence="12 15">
        <text>2 H2O2 = O2 + 2 H2O</text>
        <dbReference type="Rhea" id="RHEA:20309"/>
        <dbReference type="ChEBI" id="CHEBI:15377"/>
        <dbReference type="ChEBI" id="CHEBI:15379"/>
        <dbReference type="ChEBI" id="CHEBI:16240"/>
        <dbReference type="EC" id="1.11.1.6"/>
    </reaction>
</comment>
<dbReference type="InterPro" id="IPR024711">
    <property type="entry name" value="Catalase_clade1/3"/>
</dbReference>
<dbReference type="PROSITE" id="PS00438">
    <property type="entry name" value="CATALASE_2"/>
    <property type="match status" value="1"/>
</dbReference>
<evidence type="ECO:0000256" key="5">
    <source>
        <dbReference type="ARBA" id="ARBA00022559"/>
    </source>
</evidence>
<comment type="function">
    <text evidence="16">Catalyzes the degradation of hydrogen peroxide (H(2)O(2)) generated by peroxisomal oxidases to water and oxygen, thereby protecting cells from the toxic effects of hydrogen peroxide.</text>
</comment>
<sequence>MNAFLMKNCFFLLSTIPFIYRTLKEENSSGRAEGVCAGMVQKPDAVTTGAGNPIGDKLNILTVGPRGPLLVQDVVFTDEMAHFDRERIPERVVHAKGAGAFGYFEVTHDITQYCKAKVFEHIGKRTPLAIRFSTVAGESGSADTVRDPRGFAMKFYTEDGNWDLVGNNTPIFFIRDAMLFPSFIHSQKRNPQTHLKDPDMVWDFWSLRPESLHQVSFLFSDRGIPDGFRHMNGYGSHTFKLVNADGRAVYCKFHAKTDQGIKNLSVEEAGRLASTDPDYAIRDLYNAIAKGNYPSWSFYIQVMTFEEAEKFPFNPFDVTKVWPHADYPLIPVGKLVLNRNPVNYFAEVEQMAYDPSNMPPGIEPSPDKMLQGRLFSYPDTHRHRLGPNYLQIPVNCPFRARVANYQRDGPMTVSDNQGGAPNYYPNSFSGPENQPQLKESHMFASGDVQRFNSANEDNVTQVREFYLKVLNEEERQRLCKNIADHLKDAQLFIQKRAVKNFTDVHPSYGASIQALLDKHHVEGRKKDVIRTYTQVTARSSVKERSNL</sequence>
<keyword evidence="17" id="KW-0732">Signal</keyword>
<dbReference type="Pfam" id="PF00199">
    <property type="entry name" value="Catalase"/>
    <property type="match status" value="1"/>
</dbReference>
<gene>
    <name evidence="19" type="primary">CAT</name>
</gene>
<dbReference type="InterPro" id="IPR024708">
    <property type="entry name" value="Catalase_AS"/>
</dbReference>
<dbReference type="GO" id="GO:0004046">
    <property type="term" value="F:aminoacylase activity"/>
    <property type="evidence" value="ECO:0007669"/>
    <property type="project" value="Ensembl"/>
</dbReference>
<evidence type="ECO:0000256" key="13">
    <source>
        <dbReference type="PIRSR" id="PIRSR038928-1"/>
    </source>
</evidence>
<dbReference type="InterPro" id="IPR018028">
    <property type="entry name" value="Catalase"/>
</dbReference>
<evidence type="ECO:0000256" key="11">
    <source>
        <dbReference type="ARBA" id="ARBA00023324"/>
    </source>
</evidence>
<dbReference type="GO" id="GO:0020027">
    <property type="term" value="P:hemoglobin metabolic process"/>
    <property type="evidence" value="ECO:0007669"/>
    <property type="project" value="Ensembl"/>
</dbReference>
<dbReference type="GO" id="GO:0043066">
    <property type="term" value="P:negative regulation of apoptotic process"/>
    <property type="evidence" value="ECO:0007669"/>
    <property type="project" value="Ensembl"/>
</dbReference>
<evidence type="ECO:0000313" key="20">
    <source>
        <dbReference type="Proteomes" id="UP000007754"/>
    </source>
</evidence>
<evidence type="ECO:0000256" key="3">
    <source>
        <dbReference type="ARBA" id="ARBA00005329"/>
    </source>
</evidence>
<dbReference type="GO" id="GO:0042803">
    <property type="term" value="F:protein homodimerization activity"/>
    <property type="evidence" value="ECO:0007669"/>
    <property type="project" value="Ensembl"/>
</dbReference>
<dbReference type="PROSITE" id="PS00437">
    <property type="entry name" value="CATALASE_1"/>
    <property type="match status" value="1"/>
</dbReference>
<dbReference type="GO" id="GO:0061692">
    <property type="term" value="P:cellular detoxification of hydrogen peroxide"/>
    <property type="evidence" value="ECO:0007669"/>
    <property type="project" value="Ensembl"/>
</dbReference>
<keyword evidence="8 15" id="KW-0560">Oxidoreductase</keyword>
<accession>A0A674HLI6</accession>
<dbReference type="InterPro" id="IPR020835">
    <property type="entry name" value="Catalase_sf"/>
</dbReference>
<comment type="similarity">
    <text evidence="3 15">Belongs to the catalase family.</text>
</comment>
<dbReference type="Gene3D" id="2.40.180.10">
    <property type="entry name" value="Catalase core domain"/>
    <property type="match status" value="1"/>
</dbReference>
<keyword evidence="20" id="KW-1185">Reference proteome</keyword>
<evidence type="ECO:0000256" key="14">
    <source>
        <dbReference type="PIRSR" id="PIRSR038928-2"/>
    </source>
</evidence>
<dbReference type="Pfam" id="PF06628">
    <property type="entry name" value="Catalase-rel"/>
    <property type="match status" value="1"/>
</dbReference>
<dbReference type="CDD" id="cd08156">
    <property type="entry name" value="catalase_clade_3"/>
    <property type="match status" value="1"/>
</dbReference>
<dbReference type="GO" id="GO:0008203">
    <property type="term" value="P:cholesterol metabolic process"/>
    <property type="evidence" value="ECO:0007669"/>
    <property type="project" value="Ensembl"/>
</dbReference>
<feature type="active site" evidence="13">
    <location>
        <position position="94"/>
    </location>
</feature>
<evidence type="ECO:0000256" key="7">
    <source>
        <dbReference type="ARBA" id="ARBA00022723"/>
    </source>
</evidence>
<keyword evidence="11 15" id="KW-0376">Hydrogen peroxide</keyword>
<dbReference type="GO" id="GO:0062151">
    <property type="term" value="C:catalase complex"/>
    <property type="evidence" value="ECO:0007669"/>
    <property type="project" value="Ensembl"/>
</dbReference>
<evidence type="ECO:0000256" key="9">
    <source>
        <dbReference type="ARBA" id="ARBA00023004"/>
    </source>
</evidence>
<comment type="cofactor">
    <cofactor evidence="14">
        <name>heme</name>
        <dbReference type="ChEBI" id="CHEBI:30413"/>
    </cofactor>
</comment>
<dbReference type="GO" id="GO:0009060">
    <property type="term" value="P:aerobic respiration"/>
    <property type="evidence" value="ECO:0007669"/>
    <property type="project" value="Ensembl"/>
</dbReference>
<feature type="chain" id="PRO_5025680714" description="Catalase" evidence="17">
    <location>
        <begin position="22"/>
        <end position="547"/>
    </location>
</feature>
<dbReference type="GO" id="GO:0050661">
    <property type="term" value="F:NADP binding"/>
    <property type="evidence" value="ECO:0007669"/>
    <property type="project" value="Ensembl"/>
</dbReference>
<dbReference type="GO" id="GO:0019899">
    <property type="term" value="F:enzyme binding"/>
    <property type="evidence" value="ECO:0007669"/>
    <property type="project" value="Ensembl"/>
</dbReference>
<dbReference type="AlphaFoldDB" id="A0A674HLI6"/>
<keyword evidence="5 15" id="KW-0575">Peroxidase</keyword>
<evidence type="ECO:0000256" key="16">
    <source>
        <dbReference type="RuleBase" id="RU004142"/>
    </source>
</evidence>
<keyword evidence="9 14" id="KW-0408">Iron</keyword>
<dbReference type="GO" id="GO:0005782">
    <property type="term" value="C:peroxisomal matrix"/>
    <property type="evidence" value="ECO:0007669"/>
    <property type="project" value="UniProtKB-SubCell"/>
</dbReference>
<evidence type="ECO:0000256" key="2">
    <source>
        <dbReference type="ARBA" id="ARBA00004253"/>
    </source>
</evidence>
<dbReference type="GO" id="GO:0046872">
    <property type="term" value="F:metal ion binding"/>
    <property type="evidence" value="ECO:0007669"/>
    <property type="project" value="UniProtKB-KW"/>
</dbReference>
<dbReference type="InParanoid" id="A0A674HLI6"/>
<reference evidence="19" key="2">
    <citation type="submission" date="2025-08" db="UniProtKB">
        <authorList>
            <consortium name="Ensembl"/>
        </authorList>
    </citation>
    <scope>IDENTIFICATION</scope>
</reference>
<name>A0A674HLI6_TAEGU</name>
<dbReference type="PROSITE" id="PS51402">
    <property type="entry name" value="CATALASE_3"/>
    <property type="match status" value="1"/>
</dbReference>
<dbReference type="FunFam" id="2.40.180.10:FF:000001">
    <property type="entry name" value="Catalase"/>
    <property type="match status" value="1"/>
</dbReference>
<evidence type="ECO:0000313" key="19">
    <source>
        <dbReference type="Ensembl" id="ENSTGUP00000035497.1"/>
    </source>
</evidence>
<dbReference type="InterPro" id="IPR040333">
    <property type="entry name" value="Catalase_3"/>
</dbReference>
<dbReference type="EC" id="1.11.1.6" evidence="15"/>
<dbReference type="GO" id="GO:0020037">
    <property type="term" value="F:heme binding"/>
    <property type="evidence" value="ECO:0007669"/>
    <property type="project" value="Ensembl"/>
</dbReference>
<evidence type="ECO:0000256" key="1">
    <source>
        <dbReference type="ARBA" id="ARBA00001937"/>
    </source>
</evidence>
<dbReference type="GO" id="GO:0006641">
    <property type="term" value="P:triglyceride metabolic process"/>
    <property type="evidence" value="ECO:0007669"/>
    <property type="project" value="Ensembl"/>
</dbReference>
<dbReference type="GO" id="GO:0005739">
    <property type="term" value="C:mitochondrion"/>
    <property type="evidence" value="ECO:0007669"/>
    <property type="project" value="TreeGrafter"/>
</dbReference>
<proteinExistence type="inferred from homology"/>
<comment type="cofactor">
    <cofactor evidence="1">
        <name>NADP(+)</name>
        <dbReference type="ChEBI" id="CHEBI:58349"/>
    </cofactor>
</comment>
<feature type="domain" description="Catalase core" evidence="18">
    <location>
        <begin position="47"/>
        <end position="432"/>
    </location>
</feature>
<evidence type="ECO:0000259" key="18">
    <source>
        <dbReference type="SMART" id="SM01060"/>
    </source>
</evidence>
<dbReference type="PANTHER" id="PTHR11465">
    <property type="entry name" value="CATALASE"/>
    <property type="match status" value="1"/>
</dbReference>
<keyword evidence="6 14" id="KW-0349">Heme</keyword>
<dbReference type="OMA" id="KFRWNVF"/>
<comment type="subcellular location">
    <subcellularLocation>
        <location evidence="2">Peroxisome matrix</location>
    </subcellularLocation>
</comment>
<dbReference type="GeneTree" id="ENSGT00390000018100"/>
<reference evidence="19 20" key="1">
    <citation type="journal article" date="2010" name="Nature">
        <title>The genome of a songbird.</title>
        <authorList>
            <person name="Warren W.C."/>
            <person name="Clayton D.F."/>
            <person name="Ellegren H."/>
            <person name="Arnold A.P."/>
            <person name="Hillier L.W."/>
            <person name="Kunstner A."/>
            <person name="Searle S."/>
            <person name="White S."/>
            <person name="Vilella A.J."/>
            <person name="Fairley S."/>
            <person name="Heger A."/>
            <person name="Kong L."/>
            <person name="Ponting C.P."/>
            <person name="Jarvis E.D."/>
            <person name="Mello C.V."/>
            <person name="Minx P."/>
            <person name="Lovell P."/>
            <person name="Velho T.A."/>
            <person name="Ferris M."/>
            <person name="Balakrishnan C.N."/>
            <person name="Sinha S."/>
            <person name="Blatti C."/>
            <person name="London S.E."/>
            <person name="Li Y."/>
            <person name="Lin Y.C."/>
            <person name="George J."/>
            <person name="Sweedler J."/>
            <person name="Southey B."/>
            <person name="Gunaratne P."/>
            <person name="Watson M."/>
            <person name="Nam K."/>
            <person name="Backstrom N."/>
            <person name="Smeds L."/>
            <person name="Nabholz B."/>
            <person name="Itoh Y."/>
            <person name="Whitney O."/>
            <person name="Pfenning A.R."/>
            <person name="Howard J."/>
            <person name="Volker M."/>
            <person name="Skinner B.M."/>
            <person name="Griffin D.K."/>
            <person name="Ye L."/>
            <person name="McLaren W.M."/>
            <person name="Flicek P."/>
            <person name="Quesada V."/>
            <person name="Velasco G."/>
            <person name="Lopez-Otin C."/>
            <person name="Puente X.S."/>
            <person name="Olender T."/>
            <person name="Lancet D."/>
            <person name="Smit A.F."/>
            <person name="Hubley R."/>
            <person name="Konkel M.K."/>
            <person name="Walker J.A."/>
            <person name="Batzer M.A."/>
            <person name="Gu W."/>
            <person name="Pollock D.D."/>
            <person name="Chen L."/>
            <person name="Cheng Z."/>
            <person name="Eichler E.E."/>
            <person name="Stapley J."/>
            <person name="Slate J."/>
            <person name="Ekblom R."/>
            <person name="Birkhead T."/>
            <person name="Burke T."/>
            <person name="Burt D."/>
            <person name="Scharff C."/>
            <person name="Adam I."/>
            <person name="Richard H."/>
            <person name="Sultan M."/>
            <person name="Soldatov A."/>
            <person name="Lehrach H."/>
            <person name="Edwards S.V."/>
            <person name="Yang S.P."/>
            <person name="Li X."/>
            <person name="Graves T."/>
            <person name="Fulton L."/>
            <person name="Nelson J."/>
            <person name="Chinwalla A."/>
            <person name="Hou S."/>
            <person name="Mardis E.R."/>
            <person name="Wilson R.K."/>
        </authorList>
    </citation>
    <scope>NUCLEOTIDE SEQUENCE [LARGE SCALE GENOMIC DNA]</scope>
</reference>
<protein>
    <recommendedName>
        <fullName evidence="4 15">Catalase</fullName>
        <ecNumber evidence="15">1.11.1.6</ecNumber>
    </recommendedName>
</protein>